<accession>A0A4U5UP72</accession>
<evidence type="ECO:0000256" key="9">
    <source>
        <dbReference type="ARBA" id="ARBA00022981"/>
    </source>
</evidence>
<evidence type="ECO:0000256" key="10">
    <source>
        <dbReference type="ARBA" id="ARBA00023170"/>
    </source>
</evidence>
<dbReference type="EMBL" id="CM014086">
    <property type="protein sequence ID" value="TKS75335.1"/>
    <property type="molecule type" value="Genomic_DNA"/>
</dbReference>
<dbReference type="Pfam" id="PF01390">
    <property type="entry name" value="SEA"/>
    <property type="match status" value="1"/>
</dbReference>
<evidence type="ECO:0000256" key="12">
    <source>
        <dbReference type="ARBA" id="ARBA00023273"/>
    </source>
</evidence>
<organism evidence="20 21">
    <name type="scientific">Collichthys lucidus</name>
    <name type="common">Big head croaker</name>
    <name type="synonym">Sciaena lucida</name>
    <dbReference type="NCBI Taxonomy" id="240159"/>
    <lineage>
        <taxon>Eukaryota</taxon>
        <taxon>Metazoa</taxon>
        <taxon>Chordata</taxon>
        <taxon>Craniata</taxon>
        <taxon>Vertebrata</taxon>
        <taxon>Euteleostomi</taxon>
        <taxon>Actinopterygii</taxon>
        <taxon>Neopterygii</taxon>
        <taxon>Teleostei</taxon>
        <taxon>Neoteleostei</taxon>
        <taxon>Acanthomorphata</taxon>
        <taxon>Eupercaria</taxon>
        <taxon>Sciaenidae</taxon>
        <taxon>Collichthys</taxon>
    </lineage>
</organism>
<feature type="compositionally biased region" description="Low complexity" evidence="17">
    <location>
        <begin position="304"/>
        <end position="318"/>
    </location>
</feature>
<keyword evidence="10 20" id="KW-0675">Receptor</keyword>
<evidence type="ECO:0000313" key="21">
    <source>
        <dbReference type="Proteomes" id="UP000298787"/>
    </source>
</evidence>
<keyword evidence="9" id="KW-0730">Sialic acid</keyword>
<feature type="compositionally biased region" description="Acidic residues" evidence="17">
    <location>
        <begin position="928"/>
        <end position="937"/>
    </location>
</feature>
<dbReference type="InterPro" id="IPR036364">
    <property type="entry name" value="SEA_dom_sf"/>
</dbReference>
<evidence type="ECO:0000256" key="14">
    <source>
        <dbReference type="ARBA" id="ARBA00040753"/>
    </source>
</evidence>
<keyword evidence="8" id="KW-0677">Repeat</keyword>
<feature type="chain" id="PRO_5020997336" description="Interphotoreceptor matrix proteoglycan 1" evidence="18">
    <location>
        <begin position="20"/>
        <end position="1297"/>
    </location>
</feature>
<dbReference type="GO" id="GO:0001750">
    <property type="term" value="C:photoreceptor outer segment"/>
    <property type="evidence" value="ECO:0007669"/>
    <property type="project" value="UniProtKB-SubCell"/>
</dbReference>
<evidence type="ECO:0000256" key="3">
    <source>
        <dbReference type="ARBA" id="ARBA00004593"/>
    </source>
</evidence>
<keyword evidence="4" id="KW-0964">Secreted</keyword>
<evidence type="ECO:0000256" key="4">
    <source>
        <dbReference type="ARBA" id="ARBA00022525"/>
    </source>
</evidence>
<evidence type="ECO:0000259" key="19">
    <source>
        <dbReference type="PROSITE" id="PS50024"/>
    </source>
</evidence>
<gene>
    <name evidence="20" type="ORF">D9C73_010506</name>
</gene>
<dbReference type="InterPro" id="IPR039861">
    <property type="entry name" value="IMPG"/>
</dbReference>
<feature type="region of interest" description="Disordered" evidence="17">
    <location>
        <begin position="167"/>
        <end position="226"/>
    </location>
</feature>
<dbReference type="GO" id="GO:0005540">
    <property type="term" value="F:hyaluronic acid binding"/>
    <property type="evidence" value="ECO:0007669"/>
    <property type="project" value="UniProtKB-KW"/>
</dbReference>
<feature type="compositionally biased region" description="Acidic residues" evidence="17">
    <location>
        <begin position="755"/>
        <end position="779"/>
    </location>
</feature>
<dbReference type="GO" id="GO:0033165">
    <property type="term" value="C:interphotoreceptor matrix"/>
    <property type="evidence" value="ECO:0007669"/>
    <property type="project" value="UniProtKB-SubCell"/>
</dbReference>
<dbReference type="Proteomes" id="UP000298787">
    <property type="component" value="Chromosome 9"/>
</dbReference>
<comment type="function">
    <text evidence="16">Chondroitin sulfate-, heparin- and hyaluronan-binding protein. May serve to form a basic macromolecular scaffold comprising the insoluble interphotoreceptor matrix.</text>
</comment>
<protein>
    <recommendedName>
        <fullName evidence="14">Interphotoreceptor matrix proteoglycan 1</fullName>
    </recommendedName>
    <alternativeName>
        <fullName evidence="15">Sialoprotein associated with cones and rods</fullName>
    </alternativeName>
</protein>
<evidence type="ECO:0000256" key="6">
    <source>
        <dbReference type="ARBA" id="ARBA00022674"/>
    </source>
</evidence>
<keyword evidence="11" id="KW-0325">Glycoprotein</keyword>
<dbReference type="Gene3D" id="3.30.70.960">
    <property type="entry name" value="SEA domain"/>
    <property type="match status" value="1"/>
</dbReference>
<comment type="subcellular location">
    <subcellularLocation>
        <location evidence="2">Cell projection</location>
        <location evidence="2">Cilium</location>
        <location evidence="2">Photoreceptor outer segment</location>
    </subcellularLocation>
    <subcellularLocation>
        <location evidence="1">Photoreceptor inner segment</location>
    </subcellularLocation>
    <subcellularLocation>
        <location evidence="3">Secreted</location>
        <location evidence="3">Extracellular space</location>
        <location evidence="3">Extracellular matrix</location>
        <location evidence="3">Interphotoreceptor matrix</location>
    </subcellularLocation>
</comment>
<keyword evidence="13" id="KW-0373">Hyaluronic acid</keyword>
<feature type="compositionally biased region" description="Acidic residues" evidence="17">
    <location>
        <begin position="679"/>
        <end position="747"/>
    </location>
</feature>
<feature type="region of interest" description="Disordered" evidence="17">
    <location>
        <begin position="304"/>
        <end position="327"/>
    </location>
</feature>
<sequence>MLWEYVLVLLLVLCPRAAGFKESGTRLGPRVKAEAVASRRLAELLKTSTETEGSGFEVVRRRPKRSVFLHSGVRICPQETVDEVLASHQAYYQLRVFQVFSWIFFDRIPGTAEYQKWVHTCQHESLCISDLAKNFSSAEEHMSMIHRRMNRRKDGRPPTRVVVTPALTQETPEAAGAEVQTAGPPATTTTSPVVLLSPTSASPSPGLDHTQAAEEMEEDSELPNVVPESPVEQIVEFTIDLVDPGYRELLDDPDSLQYIDLAHHLQDQMQHVFDKLPGFKAIDVLAIRPGGISVHYSLVFEINSPKSNSENSETTTASGVPESSTNPGLREMVTKALREEASLPIDLDSLNFEPERFLLPAATSTSSVEALTESREPDSHNEFEVLTDDPDVEKPRLVVPLTPMEKENALVTLLDPTSVPDHETAIVTGGTSESRDHDTDESEAPNEEVKEEEVLIITHEIETIHHDETGELVRGYIPTPPAILKLETDVPHFNLSPNLISEDDLTPVEDSEVPSLDVVTPTTQISLTPAPAEAELTDSGLAVTTLSGVTGQTPTEATVNLHDDEEETNALPDEEEVGVSEPDDSREVPETDVHDGELEEEPGELLEASLPTPEQTDVSVPEEEVSEVLGDQEVASDPEETEADEVLEPVDSSELKESEPDDGTVVIFEEGEVLQPESEIVEVLEEEPEEGMFEVSDPESERDDEVSDQTPEADEESELGGDVDEVSDQTPEADEESELGGDVDEVSEQTVPEVSELEPEEAEAEEEVSDVSEAEDEKVELEKKVVEILEGEVAAEPPPGEGVVDVESVPEKDGHVTEEVVEATESEKEPEEVSEPSEEMVTAPEPDLEKESEEVPDVPQAKDDVVEDVKPEEEVVVVPVPEKEPVDISEPQLPPEAGEEAAEVLEEEPEEVVENPEKASEPGPGGDPAEELPEASEPESKEEILTDVPEGDEASDPEEGITEILEPEPAEVTEPPAEAIKILQPLDGRRPVHFREDAVQVVEDNMFLQPDGPDHHDPHMDENLTVIPNNIQPEDEEDLGEPDQEYPTNDDFYSELDNVDAHEESEAGVDTTETSESDEQSETTSDVAETETPDKQQDTSEDTEDLQEEKTHESDPSPERDRVTVAPTSVAVSEVTAPSPTTDSGLSEVAVISSPESSEDDRTEPEPAVVVIDEDLEDAVQTGGESQTSPPAGDVMDEAVKDLAVELDQTDGAATELPDEASGFTPVWEEETTVRVTAPPPVRYLTTPSMTTAAQGRELVVFFSLRVTNMNFSEGLFNRTSDEYRSLENTFLDVVSS</sequence>
<evidence type="ECO:0000256" key="5">
    <source>
        <dbReference type="ARBA" id="ARBA00022530"/>
    </source>
</evidence>
<evidence type="ECO:0000256" key="17">
    <source>
        <dbReference type="SAM" id="MobiDB-lite"/>
    </source>
</evidence>
<evidence type="ECO:0000256" key="7">
    <source>
        <dbReference type="ARBA" id="ARBA00022729"/>
    </source>
</evidence>
<dbReference type="InterPro" id="IPR000082">
    <property type="entry name" value="SEA_dom"/>
</dbReference>
<feature type="compositionally biased region" description="Acidic residues" evidence="17">
    <location>
        <begin position="819"/>
        <end position="838"/>
    </location>
</feature>
<keyword evidence="21" id="KW-1185">Reference proteome</keyword>
<feature type="compositionally biased region" description="Acidic residues" evidence="17">
    <location>
        <begin position="897"/>
        <end position="914"/>
    </location>
</feature>
<evidence type="ECO:0000256" key="18">
    <source>
        <dbReference type="SAM" id="SignalP"/>
    </source>
</evidence>
<feature type="compositionally biased region" description="Polar residues" evidence="17">
    <location>
        <begin position="1126"/>
        <end position="1145"/>
    </location>
</feature>
<keyword evidence="7 18" id="KW-0732">Signal</keyword>
<dbReference type="GO" id="GO:0007601">
    <property type="term" value="P:visual perception"/>
    <property type="evidence" value="ECO:0007669"/>
    <property type="project" value="InterPro"/>
</dbReference>
<keyword evidence="6" id="KW-0358">Heparin-binding</keyword>
<feature type="compositionally biased region" description="Acidic residues" evidence="17">
    <location>
        <begin position="563"/>
        <end position="582"/>
    </location>
</feature>
<dbReference type="STRING" id="240159.A0A4U5UP72"/>
<reference evidence="20 21" key="1">
    <citation type="submission" date="2019-01" db="EMBL/GenBank/DDBJ databases">
        <title>Genome Assembly of Collichthys lucidus.</title>
        <authorList>
            <person name="Cai M."/>
            <person name="Xiao S."/>
        </authorList>
    </citation>
    <scope>NUCLEOTIDE SEQUENCE [LARGE SCALE GENOMIC DNA]</scope>
    <source>
        <strain evidence="20">JT15FE1705JMU</strain>
        <tissue evidence="20">Muscle</tissue>
    </source>
</reference>
<feature type="compositionally biased region" description="Basic and acidic residues" evidence="17">
    <location>
        <begin position="809"/>
        <end position="818"/>
    </location>
</feature>
<feature type="compositionally biased region" description="Acidic residues" evidence="17">
    <location>
        <begin position="439"/>
        <end position="450"/>
    </location>
</feature>
<feature type="compositionally biased region" description="Acidic residues" evidence="17">
    <location>
        <begin position="846"/>
        <end position="856"/>
    </location>
</feature>
<keyword evidence="5" id="KW-0272">Extracellular matrix</keyword>
<dbReference type="PANTHER" id="PTHR12199:SF3">
    <property type="entry name" value="INTERPHOTORECEPTOR MATRIX PROTEOGLYCAN 1"/>
    <property type="match status" value="1"/>
</dbReference>
<evidence type="ECO:0000313" key="20">
    <source>
        <dbReference type="EMBL" id="TKS75335.1"/>
    </source>
</evidence>
<evidence type="ECO:0000256" key="13">
    <source>
        <dbReference type="ARBA" id="ARBA00023290"/>
    </source>
</evidence>
<feature type="region of interest" description="Disordered" evidence="17">
    <location>
        <begin position="428"/>
        <end position="450"/>
    </location>
</feature>
<feature type="region of interest" description="Disordered" evidence="17">
    <location>
        <begin position="560"/>
        <end position="977"/>
    </location>
</feature>
<keyword evidence="12" id="KW-0966">Cell projection</keyword>
<dbReference type="SUPFAM" id="SSF82671">
    <property type="entry name" value="SEA domain"/>
    <property type="match status" value="2"/>
</dbReference>
<feature type="compositionally biased region" description="Basic and acidic residues" evidence="17">
    <location>
        <begin position="860"/>
        <end position="873"/>
    </location>
</feature>
<feature type="domain" description="SEA" evidence="19">
    <location>
        <begin position="231"/>
        <end position="357"/>
    </location>
</feature>
<evidence type="ECO:0000256" key="8">
    <source>
        <dbReference type="ARBA" id="ARBA00022737"/>
    </source>
</evidence>
<dbReference type="PROSITE" id="PS50024">
    <property type="entry name" value="SEA"/>
    <property type="match status" value="2"/>
</dbReference>
<feature type="compositionally biased region" description="Basic and acidic residues" evidence="17">
    <location>
        <begin position="1012"/>
        <end position="1022"/>
    </location>
</feature>
<proteinExistence type="predicted"/>
<feature type="region of interest" description="Disordered" evidence="17">
    <location>
        <begin position="1007"/>
        <end position="1168"/>
    </location>
</feature>
<dbReference type="GO" id="GO:0008201">
    <property type="term" value="F:heparin binding"/>
    <property type="evidence" value="ECO:0007669"/>
    <property type="project" value="UniProtKB-KW"/>
</dbReference>
<evidence type="ECO:0000256" key="1">
    <source>
        <dbReference type="ARBA" id="ARBA00004437"/>
    </source>
</evidence>
<evidence type="ECO:0000256" key="15">
    <source>
        <dbReference type="ARBA" id="ARBA00042018"/>
    </source>
</evidence>
<dbReference type="SMART" id="SM00200">
    <property type="entry name" value="SEA"/>
    <property type="match status" value="1"/>
</dbReference>
<dbReference type="PANTHER" id="PTHR12199">
    <property type="entry name" value="INTERPHOTORECEPTOR MATRIX PROTEOGLYCAN"/>
    <property type="match status" value="1"/>
</dbReference>
<feature type="compositionally biased region" description="Acidic residues" evidence="17">
    <location>
        <begin position="634"/>
        <end position="648"/>
    </location>
</feature>
<evidence type="ECO:0000256" key="2">
    <source>
        <dbReference type="ARBA" id="ARBA00004504"/>
    </source>
</evidence>
<name>A0A4U5UP72_COLLU</name>
<feature type="compositionally biased region" description="Acidic residues" evidence="17">
    <location>
        <begin position="1033"/>
        <end position="1044"/>
    </location>
</feature>
<feature type="compositionally biased region" description="Acidic residues" evidence="17">
    <location>
        <begin position="949"/>
        <end position="971"/>
    </location>
</feature>
<feature type="domain" description="SEA" evidence="19">
    <location>
        <begin position="1257"/>
        <end position="1297"/>
    </location>
</feature>
<evidence type="ECO:0000256" key="16">
    <source>
        <dbReference type="ARBA" id="ARBA00045407"/>
    </source>
</evidence>
<feature type="compositionally biased region" description="Basic and acidic residues" evidence="17">
    <location>
        <begin position="583"/>
        <end position="596"/>
    </location>
</feature>
<feature type="compositionally biased region" description="Basic and acidic residues" evidence="17">
    <location>
        <begin position="1108"/>
        <end position="1123"/>
    </location>
</feature>
<feature type="signal peptide" evidence="18">
    <location>
        <begin position="1"/>
        <end position="19"/>
    </location>
</feature>
<dbReference type="GO" id="GO:0001917">
    <property type="term" value="C:photoreceptor inner segment"/>
    <property type="evidence" value="ECO:0007669"/>
    <property type="project" value="UniProtKB-SubCell"/>
</dbReference>
<feature type="compositionally biased region" description="Low complexity" evidence="17">
    <location>
        <begin position="181"/>
        <end position="199"/>
    </location>
</feature>
<evidence type="ECO:0000256" key="11">
    <source>
        <dbReference type="ARBA" id="ARBA00023180"/>
    </source>
</evidence>